<keyword evidence="3" id="KW-1185">Reference proteome</keyword>
<reference evidence="2 3" key="1">
    <citation type="journal article" date="2019" name="Sci. Rep.">
        <title>A high-quality genome of Eragrostis curvula grass provides insights into Poaceae evolution and supports new strategies to enhance forage quality.</title>
        <authorList>
            <person name="Carballo J."/>
            <person name="Santos B.A.C.M."/>
            <person name="Zappacosta D."/>
            <person name="Garbus I."/>
            <person name="Selva J.P."/>
            <person name="Gallo C.A."/>
            <person name="Diaz A."/>
            <person name="Albertini E."/>
            <person name="Caccamo M."/>
            <person name="Echenique V."/>
        </authorList>
    </citation>
    <scope>NUCLEOTIDE SEQUENCE [LARGE SCALE GENOMIC DNA]</scope>
    <source>
        <strain evidence="3">cv. Victoria</strain>
        <tissue evidence="2">Leaf</tissue>
    </source>
</reference>
<evidence type="ECO:0000313" key="3">
    <source>
        <dbReference type="Proteomes" id="UP000324897"/>
    </source>
</evidence>
<dbReference type="AlphaFoldDB" id="A0A5J9VFN0"/>
<feature type="region of interest" description="Disordered" evidence="1">
    <location>
        <begin position="110"/>
        <end position="147"/>
    </location>
</feature>
<name>A0A5J9VFN0_9POAL</name>
<protein>
    <submittedName>
        <fullName evidence="2">Uncharacterized protein</fullName>
    </submittedName>
</protein>
<gene>
    <name evidence="2" type="ORF">EJB05_16078</name>
</gene>
<evidence type="ECO:0000313" key="2">
    <source>
        <dbReference type="EMBL" id="TVU34247.1"/>
    </source>
</evidence>
<dbReference type="Gramene" id="TVU34247">
    <property type="protein sequence ID" value="TVU34247"/>
    <property type="gene ID" value="EJB05_16078"/>
</dbReference>
<evidence type="ECO:0000256" key="1">
    <source>
        <dbReference type="SAM" id="MobiDB-lite"/>
    </source>
</evidence>
<dbReference type="Proteomes" id="UP000324897">
    <property type="component" value="Unassembled WGS sequence"/>
</dbReference>
<sequence length="147" mass="15670">MAGPLVLYSMSEDSNSTLSSVGQFGKDYGLMDQAIQQNNPAASTVSVVSDQESVVGKDTLIGFVGNALAVDEQEVAGEFAIQDLEEGTGENEIEDAVDADEKGTVDEAALEDLDRYSTNQDKVVEGEAADDEEEDDACSRPSKKQRI</sequence>
<feature type="non-terminal residue" evidence="2">
    <location>
        <position position="1"/>
    </location>
</feature>
<comment type="caution">
    <text evidence="2">The sequence shown here is derived from an EMBL/GenBank/DDBJ whole genome shotgun (WGS) entry which is preliminary data.</text>
</comment>
<feature type="compositionally biased region" description="Acidic residues" evidence="1">
    <location>
        <begin position="127"/>
        <end position="136"/>
    </location>
</feature>
<accession>A0A5J9VFN0</accession>
<dbReference type="EMBL" id="RWGY01000009">
    <property type="protein sequence ID" value="TVU34247.1"/>
    <property type="molecule type" value="Genomic_DNA"/>
</dbReference>
<organism evidence="2 3">
    <name type="scientific">Eragrostis curvula</name>
    <name type="common">weeping love grass</name>
    <dbReference type="NCBI Taxonomy" id="38414"/>
    <lineage>
        <taxon>Eukaryota</taxon>
        <taxon>Viridiplantae</taxon>
        <taxon>Streptophyta</taxon>
        <taxon>Embryophyta</taxon>
        <taxon>Tracheophyta</taxon>
        <taxon>Spermatophyta</taxon>
        <taxon>Magnoliopsida</taxon>
        <taxon>Liliopsida</taxon>
        <taxon>Poales</taxon>
        <taxon>Poaceae</taxon>
        <taxon>PACMAD clade</taxon>
        <taxon>Chloridoideae</taxon>
        <taxon>Eragrostideae</taxon>
        <taxon>Eragrostidinae</taxon>
        <taxon>Eragrostis</taxon>
    </lineage>
</organism>
<proteinExistence type="predicted"/>